<comment type="caution">
    <text evidence="2">The sequence shown here is derived from an EMBL/GenBank/DDBJ whole genome shotgun (WGS) entry which is preliminary data.</text>
</comment>
<evidence type="ECO:0000256" key="1">
    <source>
        <dbReference type="SAM" id="MobiDB-lite"/>
    </source>
</evidence>
<dbReference type="RefSeq" id="WP_202993819.1">
    <property type="nucleotide sequence ID" value="NZ_JAENHO010000006.1"/>
</dbReference>
<evidence type="ECO:0008006" key="4">
    <source>
        <dbReference type="Google" id="ProtNLM"/>
    </source>
</evidence>
<protein>
    <recommendedName>
        <fullName evidence="4">Restriction endonuclease</fullName>
    </recommendedName>
</protein>
<organism evidence="2 3">
    <name type="scientific">Paractinoplanes lichenicola</name>
    <dbReference type="NCBI Taxonomy" id="2802976"/>
    <lineage>
        <taxon>Bacteria</taxon>
        <taxon>Bacillati</taxon>
        <taxon>Actinomycetota</taxon>
        <taxon>Actinomycetes</taxon>
        <taxon>Micromonosporales</taxon>
        <taxon>Micromonosporaceae</taxon>
        <taxon>Paractinoplanes</taxon>
    </lineage>
</organism>
<accession>A0ABS1VSQ1</accession>
<feature type="region of interest" description="Disordered" evidence="1">
    <location>
        <begin position="1"/>
        <end position="28"/>
    </location>
</feature>
<evidence type="ECO:0000313" key="3">
    <source>
        <dbReference type="Proteomes" id="UP000598996"/>
    </source>
</evidence>
<reference evidence="2 3" key="1">
    <citation type="submission" date="2021-01" db="EMBL/GenBank/DDBJ databases">
        <title>Actinoplanes sp. nov. LDG1-01 isolated from lichen.</title>
        <authorList>
            <person name="Saeng-In P."/>
            <person name="Phongsopitanun W."/>
            <person name="Kanchanasin P."/>
            <person name="Yuki M."/>
            <person name="Kudo T."/>
            <person name="Ohkuma M."/>
            <person name="Tanasupawat S."/>
        </authorList>
    </citation>
    <scope>NUCLEOTIDE SEQUENCE [LARGE SCALE GENOMIC DNA]</scope>
    <source>
        <strain evidence="2 3">LDG1-01</strain>
    </source>
</reference>
<keyword evidence="3" id="KW-1185">Reference proteome</keyword>
<dbReference type="EMBL" id="JAENHO010000006">
    <property type="protein sequence ID" value="MBL7257236.1"/>
    <property type="molecule type" value="Genomic_DNA"/>
</dbReference>
<name>A0ABS1VSQ1_9ACTN</name>
<sequence>MSKPDAFSAYDPILAQTPSSDPWLHGPGEARRYGPDFDLLGKLLSVPVQSGEVSESGRFAKGIDAWLSHELRRSGFGEDEVWPRATRPRVLPRDLAVLLDKLPNKVADEVRRRLPQLPSVGPADAKVLGRAYYKQVDVCIARWDRGPELLISTKAQLSSFGKNLPNRFEEAYGDAANLRGRYPLAAVGFFFVQRATILESEPDAFERTVDMIRKLRDLEGANGYTATGLALVDWSGSADELPQVNLHSDEIPDDVGPAQFLSAMIHHVTKVTPVVHHVAVRSKMERRGIPVAEQDSADAMAEASGAE</sequence>
<proteinExistence type="predicted"/>
<gene>
    <name evidence="2" type="ORF">JKJ07_23340</name>
</gene>
<dbReference type="Proteomes" id="UP000598996">
    <property type="component" value="Unassembled WGS sequence"/>
</dbReference>
<evidence type="ECO:0000313" key="2">
    <source>
        <dbReference type="EMBL" id="MBL7257236.1"/>
    </source>
</evidence>